<dbReference type="RefSeq" id="WP_004820900.1">
    <property type="nucleotide sequence ID" value="NZ_UGTH01000001.1"/>
</dbReference>
<evidence type="ECO:0000256" key="3">
    <source>
        <dbReference type="ARBA" id="ARBA00022840"/>
    </source>
</evidence>
<name>A0A379DCH6_9FIRM</name>
<accession>A0A379DCH6</accession>
<proteinExistence type="predicted"/>
<dbReference type="GO" id="GO:0055085">
    <property type="term" value="P:transmembrane transport"/>
    <property type="evidence" value="ECO:0007669"/>
    <property type="project" value="UniProtKB-ARBA"/>
</dbReference>
<dbReference type="InterPro" id="IPR003593">
    <property type="entry name" value="AAA+_ATPase"/>
</dbReference>
<dbReference type="InterPro" id="IPR003439">
    <property type="entry name" value="ABC_transporter-like_ATP-bd"/>
</dbReference>
<organism evidence="5 6">
    <name type="scientific">Peptoniphilus indolicus</name>
    <dbReference type="NCBI Taxonomy" id="33030"/>
    <lineage>
        <taxon>Bacteria</taxon>
        <taxon>Bacillati</taxon>
        <taxon>Bacillota</taxon>
        <taxon>Tissierellia</taxon>
        <taxon>Tissierellales</taxon>
        <taxon>Peptoniphilaceae</taxon>
        <taxon>Peptoniphilus</taxon>
    </lineage>
</organism>
<keyword evidence="2" id="KW-0547">Nucleotide-binding</keyword>
<dbReference type="InterPro" id="IPR027417">
    <property type="entry name" value="P-loop_NTPase"/>
</dbReference>
<evidence type="ECO:0000313" key="6">
    <source>
        <dbReference type="Proteomes" id="UP000254777"/>
    </source>
</evidence>
<dbReference type="CDD" id="cd03257">
    <property type="entry name" value="ABC_NikE_OppD_transporters"/>
    <property type="match status" value="1"/>
</dbReference>
<dbReference type="EMBL" id="UGTH01000001">
    <property type="protein sequence ID" value="SUB75696.1"/>
    <property type="molecule type" value="Genomic_DNA"/>
</dbReference>
<dbReference type="AlphaFoldDB" id="A0A379DCH6"/>
<keyword evidence="1" id="KW-0813">Transport</keyword>
<dbReference type="SUPFAM" id="SSF52540">
    <property type="entry name" value="P-loop containing nucleoside triphosphate hydrolases"/>
    <property type="match status" value="1"/>
</dbReference>
<dbReference type="PROSITE" id="PS50893">
    <property type="entry name" value="ABC_TRANSPORTER_2"/>
    <property type="match status" value="1"/>
</dbReference>
<dbReference type="InterPro" id="IPR017871">
    <property type="entry name" value="ABC_transporter-like_CS"/>
</dbReference>
<dbReference type="PANTHER" id="PTHR43776">
    <property type="entry name" value="TRANSPORT ATP-BINDING PROTEIN"/>
    <property type="match status" value="1"/>
</dbReference>
<evidence type="ECO:0000313" key="5">
    <source>
        <dbReference type="EMBL" id="SUB75696.1"/>
    </source>
</evidence>
<dbReference type="PROSITE" id="PS00211">
    <property type="entry name" value="ABC_TRANSPORTER_1"/>
    <property type="match status" value="1"/>
</dbReference>
<protein>
    <submittedName>
        <fullName evidence="5">Glutathione import ATP-binding protein GsiA</fullName>
        <ecNumber evidence="5">3.6.3.-</ecNumber>
    </submittedName>
</protein>
<keyword evidence="5" id="KW-0378">Hydrolase</keyword>
<gene>
    <name evidence="5" type="primary">gsiA_8</name>
    <name evidence="5" type="ORF">NCTC11088_01495</name>
</gene>
<dbReference type="SMART" id="SM00382">
    <property type="entry name" value="AAA"/>
    <property type="match status" value="1"/>
</dbReference>
<sequence>MDRLVEVKDICVSYNNSKKILEKASLYINKNEIVGLVGESGSGKSTLLYVICGIKNVDYGEVSVYTDDIGIVLQNPQTALDPLKSIGYSLRESLVSFFKKKNLPRLSKKEMNHKIIKELEKVGISGSRINDYPYQFSGGELQRICLSRVLIKNPKLLILDEATSMLDVLVQAKIMKLLLKLQLEYNLSYLIISHDMDLINLVCNRAYILENTHIRELFNKEGDRQ</sequence>
<dbReference type="InterPro" id="IPR050319">
    <property type="entry name" value="ABC_transp_ATP-bind"/>
</dbReference>
<dbReference type="EC" id="3.6.3.-" evidence="5"/>
<reference evidence="5 6" key="1">
    <citation type="submission" date="2018-06" db="EMBL/GenBank/DDBJ databases">
        <authorList>
            <consortium name="Pathogen Informatics"/>
            <person name="Doyle S."/>
        </authorList>
    </citation>
    <scope>NUCLEOTIDE SEQUENCE [LARGE SCALE GENOMIC DNA]</scope>
    <source>
        <strain evidence="5 6">NCTC11088</strain>
    </source>
</reference>
<evidence type="ECO:0000259" key="4">
    <source>
        <dbReference type="PROSITE" id="PS50893"/>
    </source>
</evidence>
<dbReference type="GO" id="GO:0016887">
    <property type="term" value="F:ATP hydrolysis activity"/>
    <property type="evidence" value="ECO:0007669"/>
    <property type="project" value="InterPro"/>
</dbReference>
<dbReference type="GO" id="GO:0005524">
    <property type="term" value="F:ATP binding"/>
    <property type="evidence" value="ECO:0007669"/>
    <property type="project" value="UniProtKB-KW"/>
</dbReference>
<dbReference type="Proteomes" id="UP000254777">
    <property type="component" value="Unassembled WGS sequence"/>
</dbReference>
<dbReference type="Gene3D" id="3.40.50.300">
    <property type="entry name" value="P-loop containing nucleotide triphosphate hydrolases"/>
    <property type="match status" value="1"/>
</dbReference>
<dbReference type="Pfam" id="PF00005">
    <property type="entry name" value="ABC_tran"/>
    <property type="match status" value="1"/>
</dbReference>
<feature type="domain" description="ABC transporter" evidence="4">
    <location>
        <begin position="5"/>
        <end position="225"/>
    </location>
</feature>
<keyword evidence="3 5" id="KW-0067">ATP-binding</keyword>
<evidence type="ECO:0000256" key="1">
    <source>
        <dbReference type="ARBA" id="ARBA00022448"/>
    </source>
</evidence>
<evidence type="ECO:0000256" key="2">
    <source>
        <dbReference type="ARBA" id="ARBA00022741"/>
    </source>
</evidence>